<gene>
    <name evidence="1" type="ORF">C7389_12085</name>
</gene>
<dbReference type="RefSeq" id="WP_133594249.1">
    <property type="nucleotide sequence ID" value="NZ_SNVV01000020.1"/>
</dbReference>
<dbReference type="Pfam" id="PF06080">
    <property type="entry name" value="DUF938"/>
    <property type="match status" value="1"/>
</dbReference>
<sequence>MSADARLFAPATARNREFILAVLRRHLPAAGTVLEIGSGSGEHAVFFAAELPGLRWQPSETEAGALASIRGWIAHAGVANVADPLLFDATAAQWPLAAADAVVAINVIHYSPWATTPALLDGVARLLPPGGVLYFYGPYRRNGAHTAPSNEAFDGWLKERDPRFGVRDLEAVVAEAAARGLTLAEVAEMPANNLSVVFRRA</sequence>
<dbReference type="EMBL" id="SNVV01000020">
    <property type="protein sequence ID" value="TDN47418.1"/>
    <property type="molecule type" value="Genomic_DNA"/>
</dbReference>
<keyword evidence="2" id="KW-1185">Reference proteome</keyword>
<dbReference type="AlphaFoldDB" id="A0A4R6DT29"/>
<proteinExistence type="predicted"/>
<dbReference type="InterPro" id="IPR010342">
    <property type="entry name" value="DUF938"/>
</dbReference>
<protein>
    <submittedName>
        <fullName evidence="1">Uncharacterized protein DUF938</fullName>
    </submittedName>
</protein>
<dbReference type="InterPro" id="IPR029063">
    <property type="entry name" value="SAM-dependent_MTases_sf"/>
</dbReference>
<accession>A0A4R6DT29</accession>
<dbReference type="SUPFAM" id="SSF53335">
    <property type="entry name" value="S-adenosyl-L-methionine-dependent methyltransferases"/>
    <property type="match status" value="1"/>
</dbReference>
<evidence type="ECO:0000313" key="2">
    <source>
        <dbReference type="Proteomes" id="UP000295129"/>
    </source>
</evidence>
<evidence type="ECO:0000313" key="1">
    <source>
        <dbReference type="EMBL" id="TDN47418.1"/>
    </source>
</evidence>
<dbReference type="OrthoDB" id="9342562at2"/>
<dbReference type="Proteomes" id="UP000295129">
    <property type="component" value="Unassembled WGS sequence"/>
</dbReference>
<comment type="caution">
    <text evidence="1">The sequence shown here is derived from an EMBL/GenBank/DDBJ whole genome shotgun (WGS) entry which is preliminary data.</text>
</comment>
<dbReference type="Gene3D" id="3.40.50.150">
    <property type="entry name" value="Vaccinia Virus protein VP39"/>
    <property type="match status" value="1"/>
</dbReference>
<dbReference type="CDD" id="cd02440">
    <property type="entry name" value="AdoMet_MTases"/>
    <property type="match status" value="1"/>
</dbReference>
<dbReference type="PANTHER" id="PTHR20974:SF0">
    <property type="entry name" value="UPF0585 PROTEIN CG18661"/>
    <property type="match status" value="1"/>
</dbReference>
<name>A0A4R6DT29_9RHOO</name>
<organism evidence="1 2">
    <name type="scientific">Azoarcus indigens</name>
    <dbReference type="NCBI Taxonomy" id="29545"/>
    <lineage>
        <taxon>Bacteria</taxon>
        <taxon>Pseudomonadati</taxon>
        <taxon>Pseudomonadota</taxon>
        <taxon>Betaproteobacteria</taxon>
        <taxon>Rhodocyclales</taxon>
        <taxon>Zoogloeaceae</taxon>
        <taxon>Azoarcus</taxon>
    </lineage>
</organism>
<dbReference type="PANTHER" id="PTHR20974">
    <property type="entry name" value="UPF0585 PROTEIN CG18661"/>
    <property type="match status" value="1"/>
</dbReference>
<reference evidence="1 2" key="1">
    <citation type="submission" date="2019-03" db="EMBL/GenBank/DDBJ databases">
        <title>Genomic Encyclopedia of Type Strains, Phase IV (KMG-IV): sequencing the most valuable type-strain genomes for metagenomic binning, comparative biology and taxonomic classification.</title>
        <authorList>
            <person name="Goeker M."/>
        </authorList>
    </citation>
    <scope>NUCLEOTIDE SEQUENCE [LARGE SCALE GENOMIC DNA]</scope>
    <source>
        <strain evidence="1 2">DSM 12121</strain>
    </source>
</reference>